<reference evidence="1" key="1">
    <citation type="journal article" date="2021" name="Proc. Natl. Acad. Sci. U.S.A.">
        <title>A Catalog of Tens of Thousands of Viruses from Human Metagenomes Reveals Hidden Associations with Chronic Diseases.</title>
        <authorList>
            <person name="Tisza M.J."/>
            <person name="Buck C.B."/>
        </authorList>
    </citation>
    <scope>NUCLEOTIDE SEQUENCE</scope>
    <source>
        <strain evidence="1">Ctaix4</strain>
    </source>
</reference>
<dbReference type="EMBL" id="BK032533">
    <property type="protein sequence ID" value="DAF46225.1"/>
    <property type="molecule type" value="Genomic_DNA"/>
</dbReference>
<sequence length="66" mass="7216">MISNPITINGGKDTCDRWSSLAVTLTTALMLARSTVTATTVLGIRTGTTSVAHFVNLSHYWHFSKY</sequence>
<name>A0A8S5S5K4_9CAUD</name>
<evidence type="ECO:0000313" key="1">
    <source>
        <dbReference type="EMBL" id="DAF46225.1"/>
    </source>
</evidence>
<proteinExistence type="predicted"/>
<organism evidence="1">
    <name type="scientific">Caudovirales sp. ctaix4</name>
    <dbReference type="NCBI Taxonomy" id="2827635"/>
    <lineage>
        <taxon>Viruses</taxon>
        <taxon>Duplodnaviria</taxon>
        <taxon>Heunggongvirae</taxon>
        <taxon>Uroviricota</taxon>
        <taxon>Caudoviricetes</taxon>
    </lineage>
</organism>
<accession>A0A8S5S5K4</accession>
<protein>
    <submittedName>
        <fullName evidence="1">Uncharacterized protein</fullName>
    </submittedName>
</protein>